<organism evidence="2 3">
    <name type="scientific">Pleurodeles waltl</name>
    <name type="common">Iberian ribbed newt</name>
    <dbReference type="NCBI Taxonomy" id="8319"/>
    <lineage>
        <taxon>Eukaryota</taxon>
        <taxon>Metazoa</taxon>
        <taxon>Chordata</taxon>
        <taxon>Craniata</taxon>
        <taxon>Vertebrata</taxon>
        <taxon>Euteleostomi</taxon>
        <taxon>Amphibia</taxon>
        <taxon>Batrachia</taxon>
        <taxon>Caudata</taxon>
        <taxon>Salamandroidea</taxon>
        <taxon>Salamandridae</taxon>
        <taxon>Pleurodelinae</taxon>
        <taxon>Pleurodeles</taxon>
    </lineage>
</organism>
<feature type="compositionally biased region" description="Basic and acidic residues" evidence="1">
    <location>
        <begin position="158"/>
        <end position="167"/>
    </location>
</feature>
<keyword evidence="3" id="KW-1185">Reference proteome</keyword>
<dbReference type="AlphaFoldDB" id="A0AAV7R2B1"/>
<evidence type="ECO:0000256" key="1">
    <source>
        <dbReference type="SAM" id="MobiDB-lite"/>
    </source>
</evidence>
<feature type="compositionally biased region" description="Basic and acidic residues" evidence="1">
    <location>
        <begin position="193"/>
        <end position="208"/>
    </location>
</feature>
<gene>
    <name evidence="2" type="ORF">NDU88_013183</name>
</gene>
<name>A0AAV7R2B1_PLEWA</name>
<dbReference type="EMBL" id="JANPWB010000010">
    <property type="protein sequence ID" value="KAJ1146931.1"/>
    <property type="molecule type" value="Genomic_DNA"/>
</dbReference>
<sequence>MGKRKADDVTAPPSGAKKHKKRAGRKIDDPPKPIKNQFQAIDSLFEPNKACLNSTQYVSFLDLLYVDLALMHFIVTHLCADGLDEKEKEEGAIFSLSQIFCDTKTNIKSTMFERTVTEAQEISREGAPEGPPLYGVYPIRPAAGYQNPVRVEFEEGETEVKEAERTRSLVPTAPRAEHEQRRKGGAIPSVQRTGERADRFENVDPLRG</sequence>
<protein>
    <submittedName>
        <fullName evidence="2">Uncharacterized protein</fullName>
    </submittedName>
</protein>
<feature type="region of interest" description="Disordered" evidence="1">
    <location>
        <begin position="1"/>
        <end position="32"/>
    </location>
</feature>
<accession>A0AAV7R2B1</accession>
<dbReference type="Proteomes" id="UP001066276">
    <property type="component" value="Chromosome 6"/>
</dbReference>
<proteinExistence type="predicted"/>
<feature type="region of interest" description="Disordered" evidence="1">
    <location>
        <begin position="156"/>
        <end position="208"/>
    </location>
</feature>
<comment type="caution">
    <text evidence="2">The sequence shown here is derived from an EMBL/GenBank/DDBJ whole genome shotgun (WGS) entry which is preliminary data.</text>
</comment>
<reference evidence="2" key="1">
    <citation type="journal article" date="2022" name="bioRxiv">
        <title>Sequencing and chromosome-scale assembly of the giantPleurodeles waltlgenome.</title>
        <authorList>
            <person name="Brown T."/>
            <person name="Elewa A."/>
            <person name="Iarovenko S."/>
            <person name="Subramanian E."/>
            <person name="Araus A.J."/>
            <person name="Petzold A."/>
            <person name="Susuki M."/>
            <person name="Suzuki K.-i.T."/>
            <person name="Hayashi T."/>
            <person name="Toyoda A."/>
            <person name="Oliveira C."/>
            <person name="Osipova E."/>
            <person name="Leigh N.D."/>
            <person name="Simon A."/>
            <person name="Yun M.H."/>
        </authorList>
    </citation>
    <scope>NUCLEOTIDE SEQUENCE</scope>
    <source>
        <strain evidence="2">20211129_DDA</strain>
        <tissue evidence="2">Liver</tissue>
    </source>
</reference>
<evidence type="ECO:0000313" key="2">
    <source>
        <dbReference type="EMBL" id="KAJ1146931.1"/>
    </source>
</evidence>
<evidence type="ECO:0000313" key="3">
    <source>
        <dbReference type="Proteomes" id="UP001066276"/>
    </source>
</evidence>